<dbReference type="PANTHER" id="PTHR43052:SF1">
    <property type="entry name" value="TRNA-5-TAURINOMETHYLURIDINE 2-SULFURTRANSFERASE"/>
    <property type="match status" value="1"/>
</dbReference>
<organism evidence="8">
    <name type="scientific">Cucumis melo</name>
    <name type="common">Muskmelon</name>
    <dbReference type="NCBI Taxonomy" id="3656"/>
    <lineage>
        <taxon>Eukaryota</taxon>
        <taxon>Viridiplantae</taxon>
        <taxon>Streptophyta</taxon>
        <taxon>Embryophyta</taxon>
        <taxon>Tracheophyta</taxon>
        <taxon>Spermatophyta</taxon>
        <taxon>Magnoliopsida</taxon>
        <taxon>eudicotyledons</taxon>
        <taxon>Gunneridae</taxon>
        <taxon>Pentapetalae</taxon>
        <taxon>rosids</taxon>
        <taxon>fabids</taxon>
        <taxon>Cucurbitales</taxon>
        <taxon>Cucurbitaceae</taxon>
        <taxon>Benincaseae</taxon>
        <taxon>Cucumis</taxon>
    </lineage>
</organism>
<evidence type="ECO:0000256" key="1">
    <source>
        <dbReference type="ARBA" id="ARBA00022555"/>
    </source>
</evidence>
<evidence type="ECO:0000256" key="2">
    <source>
        <dbReference type="ARBA" id="ARBA00022679"/>
    </source>
</evidence>
<reference evidence="8" key="1">
    <citation type="submission" date="2023-03" db="UniProtKB">
        <authorList>
            <consortium name="EnsemblPlants"/>
        </authorList>
    </citation>
    <scope>IDENTIFICATION</scope>
</reference>
<evidence type="ECO:0000256" key="5">
    <source>
        <dbReference type="ARBA" id="ARBA00022840"/>
    </source>
</evidence>
<dbReference type="GO" id="GO:0008033">
    <property type="term" value="P:tRNA processing"/>
    <property type="evidence" value="ECO:0007669"/>
    <property type="project" value="UniProtKB-KW"/>
</dbReference>
<dbReference type="GO" id="GO:0000049">
    <property type="term" value="F:tRNA binding"/>
    <property type="evidence" value="ECO:0007669"/>
    <property type="project" value="UniProtKB-KW"/>
</dbReference>
<dbReference type="Pfam" id="PF03054">
    <property type="entry name" value="tRNA_Me_trans"/>
    <property type="match status" value="1"/>
</dbReference>
<evidence type="ECO:0000256" key="4">
    <source>
        <dbReference type="ARBA" id="ARBA00022741"/>
    </source>
</evidence>
<sequence>MKQIGKGKNEKDQSNSDCFIVDHLGTHKLVCEVHLQDMAFRYLVMDIWNAILDGCAIDCNEDFEKFLSECSCDDDLKYAKAVCDHVKDQTYFLSHLSQNQLKRLLFPLGCIPKVSLMFQTSGCIPRSSSSTVDCDFSNIFLLSTLYSLNNHLQDEFRKLAVKFNLPNKDIKESQGICILYKTCQLVLKFSDGYTFLEQVFYFLILPDSQRKGL</sequence>
<name>A0A9I9EEL3_CUCME</name>
<keyword evidence="5" id="KW-0067">ATP-binding</keyword>
<keyword evidence="7" id="KW-1015">Disulfide bond</keyword>
<keyword evidence="4" id="KW-0547">Nucleotide-binding</keyword>
<evidence type="ECO:0000313" key="8">
    <source>
        <dbReference type="EnsemblPlants" id="MELO3C032733.2.1"/>
    </source>
</evidence>
<evidence type="ECO:0000256" key="6">
    <source>
        <dbReference type="ARBA" id="ARBA00022884"/>
    </source>
</evidence>
<dbReference type="Gene3D" id="3.40.50.620">
    <property type="entry name" value="HUPs"/>
    <property type="match status" value="1"/>
</dbReference>
<keyword evidence="1" id="KW-0820">tRNA-binding</keyword>
<evidence type="ECO:0000256" key="3">
    <source>
        <dbReference type="ARBA" id="ARBA00022694"/>
    </source>
</evidence>
<dbReference type="Gramene" id="MELO3C032733.2.1">
    <property type="protein sequence ID" value="MELO3C032733.2.1"/>
    <property type="gene ID" value="MELO3C032733.2"/>
</dbReference>
<dbReference type="InterPro" id="IPR051305">
    <property type="entry name" value="tRNA_2-thiouridylase_MnmA"/>
</dbReference>
<dbReference type="AlphaFoldDB" id="A0A9I9EEL3"/>
<dbReference type="GO" id="GO:0005524">
    <property type="term" value="F:ATP binding"/>
    <property type="evidence" value="ECO:0007669"/>
    <property type="project" value="UniProtKB-KW"/>
</dbReference>
<dbReference type="PANTHER" id="PTHR43052">
    <property type="match status" value="1"/>
</dbReference>
<protein>
    <submittedName>
        <fullName evidence="8">Uncharacterized protein</fullName>
    </submittedName>
</protein>
<dbReference type="EnsemblPlants" id="MELO3C032733.2.1">
    <property type="protein sequence ID" value="MELO3C032733.2.1"/>
    <property type="gene ID" value="MELO3C032733.2"/>
</dbReference>
<proteinExistence type="predicted"/>
<keyword evidence="3" id="KW-0819">tRNA processing</keyword>
<keyword evidence="6" id="KW-0694">RNA-binding</keyword>
<evidence type="ECO:0000256" key="7">
    <source>
        <dbReference type="ARBA" id="ARBA00023157"/>
    </source>
</evidence>
<accession>A0A9I9EEL3</accession>
<dbReference type="InterPro" id="IPR014729">
    <property type="entry name" value="Rossmann-like_a/b/a_fold"/>
</dbReference>
<dbReference type="GO" id="GO:0016740">
    <property type="term" value="F:transferase activity"/>
    <property type="evidence" value="ECO:0007669"/>
    <property type="project" value="UniProtKB-KW"/>
</dbReference>
<keyword evidence="2" id="KW-0808">Transferase</keyword>